<feature type="domain" description="Fatty acid desaturase" evidence="3">
    <location>
        <begin position="136"/>
        <end position="403"/>
    </location>
</feature>
<evidence type="ECO:0000256" key="1">
    <source>
        <dbReference type="SAM" id="Phobius"/>
    </source>
</evidence>
<proteinExistence type="predicted"/>
<feature type="transmembrane region" description="Helical" evidence="1">
    <location>
        <begin position="270"/>
        <end position="294"/>
    </location>
</feature>
<evidence type="ECO:0000313" key="4">
    <source>
        <dbReference type="EMBL" id="QHU16326.1"/>
    </source>
</evidence>
<dbReference type="InterPro" id="IPR005804">
    <property type="entry name" value="FA_desaturase_dom"/>
</dbReference>
<feature type="transmembrane region" description="Helical" evidence="1">
    <location>
        <begin position="122"/>
        <end position="144"/>
    </location>
</feature>
<keyword evidence="1" id="KW-0472">Membrane</keyword>
<accession>A0A6C0KGR0</accession>
<dbReference type="AlphaFoldDB" id="A0A6C0KGR0"/>
<dbReference type="EMBL" id="MN740879">
    <property type="protein sequence ID" value="QHU16326.1"/>
    <property type="molecule type" value="Genomic_DNA"/>
</dbReference>
<evidence type="ECO:0000259" key="3">
    <source>
        <dbReference type="Pfam" id="PF00487"/>
    </source>
</evidence>
<dbReference type="Pfam" id="PF00173">
    <property type="entry name" value="Cyt-b5"/>
    <property type="match status" value="1"/>
</dbReference>
<dbReference type="PANTHER" id="PTHR19353:SF19">
    <property type="entry name" value="DELTA(5) FATTY ACID DESATURASE C-RELATED"/>
    <property type="match status" value="1"/>
</dbReference>
<feature type="domain" description="Cytochrome b5 heme-binding" evidence="2">
    <location>
        <begin position="3"/>
        <end position="55"/>
    </location>
</feature>
<dbReference type="GO" id="GO:0006636">
    <property type="term" value="P:unsaturated fatty acid biosynthetic process"/>
    <property type="evidence" value="ECO:0007669"/>
    <property type="project" value="UniProtKB-ARBA"/>
</dbReference>
<dbReference type="GO" id="GO:0016717">
    <property type="term" value="F:oxidoreductase activity, acting on paired donors, with oxidation of a pair of donors resulting in the reduction of molecular oxygen to two molecules of water"/>
    <property type="evidence" value="ECO:0007669"/>
    <property type="project" value="UniProtKB-ARBA"/>
</dbReference>
<keyword evidence="1" id="KW-0812">Transmembrane</keyword>
<protein>
    <recommendedName>
        <fullName evidence="5">Cytochrome b5 heme-binding domain-containing protein</fullName>
    </recommendedName>
</protein>
<dbReference type="InterPro" id="IPR036400">
    <property type="entry name" value="Cyt_B5-like_heme/steroid_sf"/>
</dbReference>
<dbReference type="InterPro" id="IPR012171">
    <property type="entry name" value="Fatty_acid_desaturase"/>
</dbReference>
<keyword evidence="1" id="KW-1133">Transmembrane helix</keyword>
<dbReference type="SUPFAM" id="SSF55856">
    <property type="entry name" value="Cytochrome b5-like heme/steroid binding domain"/>
    <property type="match status" value="1"/>
</dbReference>
<feature type="transmembrane region" description="Helical" evidence="1">
    <location>
        <begin position="98"/>
        <end position="116"/>
    </location>
</feature>
<dbReference type="GO" id="GO:0042759">
    <property type="term" value="P:long-chain fatty acid biosynthetic process"/>
    <property type="evidence" value="ECO:0007669"/>
    <property type="project" value="UniProtKB-ARBA"/>
</dbReference>
<sequence>MEITIHGKVYNLKNYKHPGGNEILKLCENENDCTALFESYHAFSDMKKIKMTMKKYEKRDSHTKNEFSFKPDGFYYTCKKRVNKLFTNKKSIKANIEWYKTVLCSIFLFIMFQFFVLFFQTGIIKCIMSIGSGITLVSIGYNILHDGSHYGISQYVFINNILSRIIQGMCLWNHTLWSYHHCIRHHQYTGDIEKDPDMINSRPFLRKSKQIRPRKSEFTKILLSFKTVLFNTIYPGTALGQTIMYHVYWINYRKLWKMDLPKHFGGLWDIFQYIISFCFVIFELCYGGLLYFYLHLVGMNIGYFIGSAPDHDMYPNHLQIEEHNKEQSEQSEQSEQYIIKDWGEIQVKHSGNFMSNYPLFTRFYGGINYQIEHHLFPTLNNHKLVEISSIVKECCKEFNIPYVCIDNPIDVFKQVCKSYYDVHSNKLHMRNH</sequence>
<dbReference type="GO" id="GO:0016020">
    <property type="term" value="C:membrane"/>
    <property type="evidence" value="ECO:0007669"/>
    <property type="project" value="TreeGrafter"/>
</dbReference>
<reference evidence="4" key="1">
    <citation type="journal article" date="2020" name="Nature">
        <title>Giant virus diversity and host interactions through global metagenomics.</title>
        <authorList>
            <person name="Schulz F."/>
            <person name="Roux S."/>
            <person name="Paez-Espino D."/>
            <person name="Jungbluth S."/>
            <person name="Walsh D.A."/>
            <person name="Denef V.J."/>
            <person name="McMahon K.D."/>
            <person name="Konstantinidis K.T."/>
            <person name="Eloe-Fadrosh E.A."/>
            <person name="Kyrpides N.C."/>
            <person name="Woyke T."/>
        </authorList>
    </citation>
    <scope>NUCLEOTIDE SEQUENCE</scope>
    <source>
        <strain evidence="4">GVMAG-S-3300011013-78</strain>
    </source>
</reference>
<organism evidence="4">
    <name type="scientific">viral metagenome</name>
    <dbReference type="NCBI Taxonomy" id="1070528"/>
    <lineage>
        <taxon>unclassified sequences</taxon>
        <taxon>metagenomes</taxon>
        <taxon>organismal metagenomes</taxon>
    </lineage>
</organism>
<dbReference type="Pfam" id="PF00487">
    <property type="entry name" value="FA_desaturase"/>
    <property type="match status" value="1"/>
</dbReference>
<dbReference type="InterPro" id="IPR001199">
    <property type="entry name" value="Cyt_B5-like_heme/steroid-bd"/>
</dbReference>
<name>A0A6C0KGR0_9ZZZZ</name>
<dbReference type="Gene3D" id="3.10.120.10">
    <property type="entry name" value="Cytochrome b5-like heme/steroid binding domain"/>
    <property type="match status" value="1"/>
</dbReference>
<evidence type="ECO:0000259" key="2">
    <source>
        <dbReference type="Pfam" id="PF00173"/>
    </source>
</evidence>
<evidence type="ECO:0008006" key="5">
    <source>
        <dbReference type="Google" id="ProtNLM"/>
    </source>
</evidence>
<dbReference type="PANTHER" id="PTHR19353">
    <property type="entry name" value="FATTY ACID DESATURASE 2"/>
    <property type="match status" value="1"/>
</dbReference>
<feature type="transmembrane region" description="Helical" evidence="1">
    <location>
        <begin position="228"/>
        <end position="250"/>
    </location>
</feature>